<reference evidence="3" key="1">
    <citation type="journal article" date="2019" name="Int. J. Syst. Evol. Microbiol.">
        <title>The Global Catalogue of Microorganisms (GCM) 10K type strain sequencing project: providing services to taxonomists for standard genome sequencing and annotation.</title>
        <authorList>
            <consortium name="The Broad Institute Genomics Platform"/>
            <consortium name="The Broad Institute Genome Sequencing Center for Infectious Disease"/>
            <person name="Wu L."/>
            <person name="Ma J."/>
        </authorList>
    </citation>
    <scope>NUCLEOTIDE SEQUENCE [LARGE SCALE GENOMIC DNA]</scope>
    <source>
        <strain evidence="3">WYCCWR 12678</strain>
    </source>
</reference>
<keyword evidence="1" id="KW-0812">Transmembrane</keyword>
<keyword evidence="1" id="KW-0472">Membrane</keyword>
<organism evidence="2 3">
    <name type="scientific">Effusibacillus consociatus</name>
    <dbReference type="NCBI Taxonomy" id="1117041"/>
    <lineage>
        <taxon>Bacteria</taxon>
        <taxon>Bacillati</taxon>
        <taxon>Bacillota</taxon>
        <taxon>Bacilli</taxon>
        <taxon>Bacillales</taxon>
        <taxon>Alicyclobacillaceae</taxon>
        <taxon>Effusibacillus</taxon>
    </lineage>
</organism>
<evidence type="ECO:0000313" key="3">
    <source>
        <dbReference type="Proteomes" id="UP001596002"/>
    </source>
</evidence>
<name>A0ABV9PWQ2_9BACL</name>
<evidence type="ECO:0000313" key="2">
    <source>
        <dbReference type="EMBL" id="MFC4766661.1"/>
    </source>
</evidence>
<keyword evidence="1" id="KW-1133">Transmembrane helix</keyword>
<feature type="transmembrane region" description="Helical" evidence="1">
    <location>
        <begin position="6"/>
        <end position="29"/>
    </location>
</feature>
<protein>
    <submittedName>
        <fullName evidence="2">Uncharacterized protein</fullName>
    </submittedName>
</protein>
<dbReference type="EMBL" id="JBHSHC010000028">
    <property type="protein sequence ID" value="MFC4766661.1"/>
    <property type="molecule type" value="Genomic_DNA"/>
</dbReference>
<proteinExistence type="predicted"/>
<sequence>MAFSWSTLLLVGTSLVGVCILGCLMGRFLAPVVPRKWARAWLLLPVAVAIAILHANLFHHVFHVSTDYLNHYFFFWWPLCHGVCRYHKRMEQTSTEVPSSYPASGGF</sequence>
<gene>
    <name evidence="2" type="ORF">ACFO8Q_04615</name>
</gene>
<keyword evidence="3" id="KW-1185">Reference proteome</keyword>
<feature type="transmembrane region" description="Helical" evidence="1">
    <location>
        <begin position="41"/>
        <end position="62"/>
    </location>
</feature>
<dbReference type="Proteomes" id="UP001596002">
    <property type="component" value="Unassembled WGS sequence"/>
</dbReference>
<dbReference type="RefSeq" id="WP_380024559.1">
    <property type="nucleotide sequence ID" value="NZ_JBHSHC010000028.1"/>
</dbReference>
<accession>A0ABV9PWQ2</accession>
<evidence type="ECO:0000256" key="1">
    <source>
        <dbReference type="SAM" id="Phobius"/>
    </source>
</evidence>
<comment type="caution">
    <text evidence="2">The sequence shown here is derived from an EMBL/GenBank/DDBJ whole genome shotgun (WGS) entry which is preliminary data.</text>
</comment>